<dbReference type="OMA" id="SKFEDIG"/>
<gene>
    <name evidence="9" type="ORF">EIN_268220</name>
</gene>
<keyword evidence="3" id="KW-0347">Helicase</keyword>
<dbReference type="InterPro" id="IPR014001">
    <property type="entry name" value="Helicase_ATP-bd"/>
</dbReference>
<dbReference type="CDD" id="cd18795">
    <property type="entry name" value="SF2_C_Ski2"/>
    <property type="match status" value="1"/>
</dbReference>
<feature type="coiled-coil region" evidence="5">
    <location>
        <begin position="1055"/>
        <end position="1082"/>
    </location>
</feature>
<feature type="non-terminal residue" evidence="9">
    <location>
        <position position="1198"/>
    </location>
</feature>
<evidence type="ECO:0000259" key="7">
    <source>
        <dbReference type="PROSITE" id="PS51192"/>
    </source>
</evidence>
<dbReference type="GO" id="GO:0003676">
    <property type="term" value="F:nucleic acid binding"/>
    <property type="evidence" value="ECO:0007669"/>
    <property type="project" value="InterPro"/>
</dbReference>
<dbReference type="GO" id="GO:0005524">
    <property type="term" value="F:ATP binding"/>
    <property type="evidence" value="ECO:0007669"/>
    <property type="project" value="UniProtKB-KW"/>
</dbReference>
<dbReference type="InterPro" id="IPR003593">
    <property type="entry name" value="AAA+_ATPase"/>
</dbReference>
<name>A0A0A1U8B7_ENTIV</name>
<dbReference type="SMART" id="SM00487">
    <property type="entry name" value="DEXDc"/>
    <property type="match status" value="2"/>
</dbReference>
<dbReference type="InterPro" id="IPR004179">
    <property type="entry name" value="Sec63-dom"/>
</dbReference>
<evidence type="ECO:0000313" key="10">
    <source>
        <dbReference type="Proteomes" id="UP000014680"/>
    </source>
</evidence>
<protein>
    <submittedName>
        <fullName evidence="9">Activating signal cointegrator 1 complex subunit 3, helc1, putative</fullName>
    </submittedName>
</protein>
<dbReference type="VEuPathDB" id="AmoebaDB:EIN_268220"/>
<dbReference type="SMART" id="SM00973">
    <property type="entry name" value="Sec63"/>
    <property type="match status" value="1"/>
</dbReference>
<dbReference type="GO" id="GO:0016787">
    <property type="term" value="F:hydrolase activity"/>
    <property type="evidence" value="ECO:0007669"/>
    <property type="project" value="UniProtKB-KW"/>
</dbReference>
<dbReference type="InterPro" id="IPR027417">
    <property type="entry name" value="P-loop_NTPase"/>
</dbReference>
<evidence type="ECO:0000256" key="6">
    <source>
        <dbReference type="SAM" id="MobiDB-lite"/>
    </source>
</evidence>
<dbReference type="GO" id="GO:0004386">
    <property type="term" value="F:helicase activity"/>
    <property type="evidence" value="ECO:0007669"/>
    <property type="project" value="UniProtKB-KW"/>
</dbReference>
<dbReference type="Gene3D" id="3.40.50.300">
    <property type="entry name" value="P-loop containing nucleotide triphosphate hydrolases"/>
    <property type="match status" value="3"/>
</dbReference>
<dbReference type="SUPFAM" id="SSF46785">
    <property type="entry name" value="Winged helix' DNA-binding domain"/>
    <property type="match status" value="1"/>
</dbReference>
<feature type="domain" description="Helicase ATP-binding" evidence="7">
    <location>
        <begin position="183"/>
        <end position="360"/>
    </location>
</feature>
<dbReference type="InterPro" id="IPR035892">
    <property type="entry name" value="C2_domain_sf"/>
</dbReference>
<evidence type="ECO:0000313" key="9">
    <source>
        <dbReference type="EMBL" id="ELP91076.1"/>
    </source>
</evidence>
<dbReference type="OrthoDB" id="5575at2759"/>
<dbReference type="InterPro" id="IPR011545">
    <property type="entry name" value="DEAD/DEAH_box_helicase_dom"/>
</dbReference>
<evidence type="ECO:0000256" key="1">
    <source>
        <dbReference type="ARBA" id="ARBA00022741"/>
    </source>
</evidence>
<dbReference type="EMBL" id="KB206479">
    <property type="protein sequence ID" value="ELP91076.1"/>
    <property type="molecule type" value="Genomic_DNA"/>
</dbReference>
<keyword evidence="10" id="KW-1185">Reference proteome</keyword>
<dbReference type="Pfam" id="PF02889">
    <property type="entry name" value="Sec63"/>
    <property type="match status" value="1"/>
</dbReference>
<dbReference type="InterPro" id="IPR001650">
    <property type="entry name" value="Helicase_C-like"/>
</dbReference>
<dbReference type="Gene3D" id="2.60.40.150">
    <property type="entry name" value="C2 domain"/>
    <property type="match status" value="1"/>
</dbReference>
<dbReference type="PROSITE" id="PS51192">
    <property type="entry name" value="HELICASE_ATP_BIND_1"/>
    <property type="match status" value="2"/>
</dbReference>
<feature type="domain" description="Helicase ATP-binding" evidence="7">
    <location>
        <begin position="1009"/>
        <end position="1183"/>
    </location>
</feature>
<dbReference type="FunFam" id="1.10.10.10:FF:000886">
    <property type="entry name" value="U5 small nuclear ribonucleoprotein helicase, putative"/>
    <property type="match status" value="1"/>
</dbReference>
<accession>A0A0A1U8B7</accession>
<proteinExistence type="predicted"/>
<dbReference type="InterPro" id="IPR036390">
    <property type="entry name" value="WH_DNA-bd_sf"/>
</dbReference>
<feature type="domain" description="Helicase C-terminal" evidence="8">
    <location>
        <begin position="398"/>
        <end position="605"/>
    </location>
</feature>
<dbReference type="FunFam" id="3.40.50.300:FF:003287">
    <property type="entry name" value="U5 small nuclear ribonucleoprotein 200 kDa helicase"/>
    <property type="match status" value="1"/>
</dbReference>
<dbReference type="Gene3D" id="1.10.10.10">
    <property type="entry name" value="Winged helix-like DNA-binding domain superfamily/Winged helix DNA-binding domain"/>
    <property type="match status" value="1"/>
</dbReference>
<dbReference type="Gene3D" id="1.10.3380.10">
    <property type="entry name" value="Sec63 N-terminal domain-like domain"/>
    <property type="match status" value="1"/>
</dbReference>
<dbReference type="InterPro" id="IPR036388">
    <property type="entry name" value="WH-like_DNA-bd_sf"/>
</dbReference>
<dbReference type="PANTHER" id="PTHR47961:SF13">
    <property type="entry name" value="ACTIVATING SIGNAL COINTEGRATOR 1 COMPLEX SUBUNIT 3"/>
    <property type="match status" value="1"/>
</dbReference>
<dbReference type="InterPro" id="IPR050474">
    <property type="entry name" value="Hel308_SKI2-like"/>
</dbReference>
<dbReference type="Pfam" id="PF23445">
    <property type="entry name" value="WHD_SNRNP200"/>
    <property type="match status" value="1"/>
</dbReference>
<dbReference type="InterPro" id="IPR057842">
    <property type="entry name" value="WH_MER3"/>
</dbReference>
<organism evidence="9 10">
    <name type="scientific">Entamoeba invadens IP1</name>
    <dbReference type="NCBI Taxonomy" id="370355"/>
    <lineage>
        <taxon>Eukaryota</taxon>
        <taxon>Amoebozoa</taxon>
        <taxon>Evosea</taxon>
        <taxon>Archamoebae</taxon>
        <taxon>Mastigamoebida</taxon>
        <taxon>Entamoebidae</taxon>
        <taxon>Entamoeba</taxon>
    </lineage>
</organism>
<dbReference type="Proteomes" id="UP000014680">
    <property type="component" value="Unassembled WGS sequence"/>
</dbReference>
<dbReference type="Pfam" id="PF00271">
    <property type="entry name" value="Helicase_C"/>
    <property type="match status" value="1"/>
</dbReference>
<feature type="region of interest" description="Disordered" evidence="6">
    <location>
        <begin position="94"/>
        <end position="113"/>
    </location>
</feature>
<sequence>MPRQRKKQQPQTTGEYTWLRKFVTTSPLCEIIYQRLGLTPDELEASVESLVDMTSDEIQLQTSLFEVYGDDAFEFIAEICQNYPLIINRQVVERPKQKRQKTPNPESKPYVGRPQELMQRPSIPQNAIERNLPDRYEMYIPAVPSAKSLMTERLEVKDILDDLTRPAMLKYTHLNYVQSKVYNCAYNSGDNMLVCAPTGCGKTLTALLCMLREVKMRIHDLSHLKIIYISPLKALATEMTNTFRKHLACFKMKVEEVTGDTNIPKVQLMATNVIVATPEKFDVLTRKQDAEFVNDIQLLIVDEVHLLDEDRGAVIETIVARTLRMVESQQRPIRVVGLSATLPNYLDVGEFIRAKKENIFYFDMSYRAVPMSTKFIVLPENEKDDRGNRFISHATDVAFDEAEIVVKRGKQVIVFVHTRRETYLTAQRFIKKIREKADQEYFSGLKDREFATRIKKLQGRDLKELLEMGIGVHNAGMFRSDRTFVEDAFRNGTLKVLVSTATLAWGVNLPAHTVIIKGTEVFNSDKGCSDKISILDVLQMFGRAGRPQFDTEGAGIIITDKEGQQKYLAILGNMGKIKSTLMNGLSDHLNAEIVSGTVANMEEALQWFQYTYLYVCLKRSEGGVGYDDLNSLIGGTVRNLENLQMTLVNDETGMFSPTLLGRIASHYYVTVESMFTFSEKLHEGMSMGSLLDLVCSSNELKQLQKMREEEKKEMEEISRRVKWAIKGDDLAANKANILIQASLSHTVLENFTLISETLYANQNASRVTRALFELACIRSLSSEAINLLELTKMIDQQNWNTVHPLFQFKSLPVQVVLRLQTKHIDVETICEMDKNEFMDTPQYATQIKQCASEFPYLALDTSIIPLTSTILQIKVHVHPTFRWGRDLGTIENFWLFISDSKYSQLFYFDSFMLNQKAIDDYNATGTPLEIIASVPVIHNDQYVVDVVSDKYFGCTSTSPVIFDESTLPDDESFMTKLLRLNPLPTKATRQYEDFFGFKFFNPPQTQFFFKCFHTDSNIIVGAPTGSGKTVAAELCMLKVFRDTPSKKVVYVAPMKALVKEKLKDWRGKLKQMKKEIVELTGDFTPDSSAILKADVILTTPEKWDGVTRLWMKKSYIQKVGLVIIDEIHLLGEDRGPVIEAIVTRTKQITERLNVPIRICALTTAIANVDDMMAWIGVERTSVFNFHSSLRPVPLIAHI</sequence>
<keyword evidence="1" id="KW-0547">Nucleotide-binding</keyword>
<dbReference type="RefSeq" id="XP_004257847.1">
    <property type="nucleotide sequence ID" value="XM_004257799.1"/>
</dbReference>
<keyword evidence="4" id="KW-0067">ATP-binding</keyword>
<evidence type="ECO:0000256" key="2">
    <source>
        <dbReference type="ARBA" id="ARBA00022801"/>
    </source>
</evidence>
<keyword evidence="5" id="KW-0175">Coiled coil</keyword>
<dbReference type="GeneID" id="14890023"/>
<dbReference type="SUPFAM" id="SSF52540">
    <property type="entry name" value="P-loop containing nucleoside triphosphate hydrolases"/>
    <property type="match status" value="2"/>
</dbReference>
<dbReference type="PANTHER" id="PTHR47961">
    <property type="entry name" value="DNA POLYMERASE THETA, PUTATIVE (AFU_ORTHOLOGUE AFUA_1G05260)-RELATED"/>
    <property type="match status" value="1"/>
</dbReference>
<evidence type="ECO:0000259" key="8">
    <source>
        <dbReference type="PROSITE" id="PS51194"/>
    </source>
</evidence>
<dbReference type="Pfam" id="PF00270">
    <property type="entry name" value="DEAD"/>
    <property type="match status" value="2"/>
</dbReference>
<dbReference type="SMART" id="SM00382">
    <property type="entry name" value="AAA"/>
    <property type="match status" value="2"/>
</dbReference>
<dbReference type="KEGG" id="eiv:EIN_268220"/>
<keyword evidence="2" id="KW-0378">Hydrolase</keyword>
<dbReference type="AlphaFoldDB" id="A0A0A1U8B7"/>
<reference evidence="9 10" key="1">
    <citation type="submission" date="2012-10" db="EMBL/GenBank/DDBJ databases">
        <authorList>
            <person name="Zafar N."/>
            <person name="Inman J."/>
            <person name="Hall N."/>
            <person name="Lorenzi H."/>
            <person name="Caler E."/>
        </authorList>
    </citation>
    <scope>NUCLEOTIDE SEQUENCE [LARGE SCALE GENOMIC DNA]</scope>
    <source>
        <strain evidence="9 10">IP1</strain>
    </source>
</reference>
<feature type="coiled-coil region" evidence="5">
    <location>
        <begin position="693"/>
        <end position="720"/>
    </location>
</feature>
<dbReference type="SMART" id="SM00490">
    <property type="entry name" value="HELICc"/>
    <property type="match status" value="1"/>
</dbReference>
<evidence type="ECO:0000256" key="5">
    <source>
        <dbReference type="SAM" id="Coils"/>
    </source>
</evidence>
<dbReference type="SUPFAM" id="SSF158702">
    <property type="entry name" value="Sec63 N-terminal domain-like"/>
    <property type="match status" value="1"/>
</dbReference>
<evidence type="ECO:0000256" key="3">
    <source>
        <dbReference type="ARBA" id="ARBA00022806"/>
    </source>
</evidence>
<evidence type="ECO:0000256" key="4">
    <source>
        <dbReference type="ARBA" id="ARBA00022840"/>
    </source>
</evidence>
<dbReference type="PROSITE" id="PS51194">
    <property type="entry name" value="HELICASE_CTER"/>
    <property type="match status" value="1"/>
</dbReference>